<organism evidence="1 2">
    <name type="scientific">Pseudorhodoferax soli</name>
    <dbReference type="NCBI Taxonomy" id="545864"/>
    <lineage>
        <taxon>Bacteria</taxon>
        <taxon>Pseudomonadati</taxon>
        <taxon>Pseudomonadota</taxon>
        <taxon>Betaproteobacteria</taxon>
        <taxon>Burkholderiales</taxon>
        <taxon>Comamonadaceae</taxon>
    </lineage>
</organism>
<evidence type="ECO:0000313" key="1">
    <source>
        <dbReference type="EMBL" id="RCW73844.1"/>
    </source>
</evidence>
<dbReference type="RefSeq" id="WP_147282811.1">
    <property type="nucleotide sequence ID" value="NZ_QPJK01000002.1"/>
</dbReference>
<dbReference type="Proteomes" id="UP000252884">
    <property type="component" value="Unassembled WGS sequence"/>
</dbReference>
<dbReference type="AlphaFoldDB" id="A0A368Y6K9"/>
<keyword evidence="2" id="KW-1185">Reference proteome</keyword>
<name>A0A368Y6K9_9BURK</name>
<proteinExistence type="predicted"/>
<sequence length="131" mass="14212">MHERVEVAPGVFRRVQQRRAVYSGDADDLQAAGLLTQDMLPGHGGNPRGMCSYLPDGTRIKRGAISQTKPGHTRIVQIRGKGSTFFEVWVLLSSQRVEAVEAERASEFYKPSLGADAIFAGRQSALEGVAA</sequence>
<gene>
    <name evidence="1" type="ORF">DES41_102158</name>
</gene>
<protein>
    <submittedName>
        <fullName evidence="1">Uncharacterized protein</fullName>
    </submittedName>
</protein>
<evidence type="ECO:0000313" key="2">
    <source>
        <dbReference type="Proteomes" id="UP000252884"/>
    </source>
</evidence>
<reference evidence="1 2" key="1">
    <citation type="submission" date="2018-07" db="EMBL/GenBank/DDBJ databases">
        <title>Genomic Encyclopedia of Type Strains, Phase IV (KMG-IV): sequencing the most valuable type-strain genomes for metagenomic binning, comparative biology and taxonomic classification.</title>
        <authorList>
            <person name="Goeker M."/>
        </authorList>
    </citation>
    <scope>NUCLEOTIDE SEQUENCE [LARGE SCALE GENOMIC DNA]</scope>
    <source>
        <strain evidence="1 2">DSM 21634</strain>
    </source>
</reference>
<comment type="caution">
    <text evidence="1">The sequence shown here is derived from an EMBL/GenBank/DDBJ whole genome shotgun (WGS) entry which is preliminary data.</text>
</comment>
<dbReference type="EMBL" id="QPJK01000002">
    <property type="protein sequence ID" value="RCW73844.1"/>
    <property type="molecule type" value="Genomic_DNA"/>
</dbReference>
<accession>A0A368Y6K9</accession>
<dbReference type="OrthoDB" id="9835376at2"/>